<feature type="signal peptide" evidence="6">
    <location>
        <begin position="1"/>
        <end position="18"/>
    </location>
</feature>
<name>A0A166WJ14_9AGAM</name>
<dbReference type="PANTHER" id="PTHR42104:SF1">
    <property type="entry name" value="EXTRACELLULAR GUANYL-SPECIFIC RIBONUCLEASE RNTA (AFU_ORTHOLOGUE AFUA_4G03230)"/>
    <property type="match status" value="1"/>
</dbReference>
<keyword evidence="3" id="KW-0378">Hydrolase</keyword>
<proteinExistence type="predicted"/>
<keyword evidence="4" id="KW-1015">Disulfide bond</keyword>
<dbReference type="GO" id="GO:0016787">
    <property type="term" value="F:hydrolase activity"/>
    <property type="evidence" value="ECO:0007669"/>
    <property type="project" value="UniProtKB-KW"/>
</dbReference>
<keyword evidence="2" id="KW-0255">Endonuclease</keyword>
<dbReference type="GO" id="GO:0004521">
    <property type="term" value="F:RNA endonuclease activity"/>
    <property type="evidence" value="ECO:0007669"/>
    <property type="project" value="InterPro"/>
</dbReference>
<keyword evidence="5" id="KW-0456">Lyase</keyword>
<dbReference type="SUPFAM" id="SSF53933">
    <property type="entry name" value="Microbial ribonucleases"/>
    <property type="match status" value="1"/>
</dbReference>
<dbReference type="Pfam" id="PF00545">
    <property type="entry name" value="Ribonuclease"/>
    <property type="match status" value="1"/>
</dbReference>
<dbReference type="AlphaFoldDB" id="A0A166WJ14"/>
<dbReference type="Gene3D" id="3.10.450.30">
    <property type="entry name" value="Microbial ribonucleases"/>
    <property type="match status" value="1"/>
</dbReference>
<protein>
    <submittedName>
        <fullName evidence="7">Ribonuclease/ribotoxin</fullName>
    </submittedName>
</protein>
<dbReference type="OrthoDB" id="5425539at2759"/>
<dbReference type="Proteomes" id="UP000076532">
    <property type="component" value="Unassembled WGS sequence"/>
</dbReference>
<evidence type="ECO:0000256" key="6">
    <source>
        <dbReference type="SAM" id="SignalP"/>
    </source>
</evidence>
<keyword evidence="1" id="KW-0540">Nuclease</keyword>
<dbReference type="InterPro" id="IPR000026">
    <property type="entry name" value="N1-like"/>
</dbReference>
<evidence type="ECO:0000313" key="7">
    <source>
        <dbReference type="EMBL" id="KZP33807.1"/>
    </source>
</evidence>
<dbReference type="GO" id="GO:0016829">
    <property type="term" value="F:lyase activity"/>
    <property type="evidence" value="ECO:0007669"/>
    <property type="project" value="UniProtKB-KW"/>
</dbReference>
<keyword evidence="6" id="KW-0732">Signal</keyword>
<evidence type="ECO:0000256" key="5">
    <source>
        <dbReference type="ARBA" id="ARBA00023239"/>
    </source>
</evidence>
<dbReference type="PANTHER" id="PTHR42104">
    <property type="entry name" value="EXTRACELLULAR GUANYL-SPECIFIC RIBONUCLEASE RNTA (AFU_ORTHOLOGUE AFUA_4G03230)"/>
    <property type="match status" value="1"/>
</dbReference>
<evidence type="ECO:0000256" key="1">
    <source>
        <dbReference type="ARBA" id="ARBA00022722"/>
    </source>
</evidence>
<accession>A0A166WJ14</accession>
<evidence type="ECO:0000256" key="2">
    <source>
        <dbReference type="ARBA" id="ARBA00022759"/>
    </source>
</evidence>
<evidence type="ECO:0000313" key="8">
    <source>
        <dbReference type="Proteomes" id="UP000076532"/>
    </source>
</evidence>
<evidence type="ECO:0000256" key="3">
    <source>
        <dbReference type="ARBA" id="ARBA00022801"/>
    </source>
</evidence>
<organism evidence="7 8">
    <name type="scientific">Athelia psychrophila</name>
    <dbReference type="NCBI Taxonomy" id="1759441"/>
    <lineage>
        <taxon>Eukaryota</taxon>
        <taxon>Fungi</taxon>
        <taxon>Dikarya</taxon>
        <taxon>Basidiomycota</taxon>
        <taxon>Agaricomycotina</taxon>
        <taxon>Agaricomycetes</taxon>
        <taxon>Agaricomycetidae</taxon>
        <taxon>Atheliales</taxon>
        <taxon>Atheliaceae</taxon>
        <taxon>Athelia</taxon>
    </lineage>
</organism>
<dbReference type="InterPro" id="IPR016191">
    <property type="entry name" value="Ribonuclease/ribotoxin"/>
</dbReference>
<reference evidence="7 8" key="1">
    <citation type="journal article" date="2016" name="Mol. Biol. Evol.">
        <title>Comparative Genomics of Early-Diverging Mushroom-Forming Fungi Provides Insights into the Origins of Lignocellulose Decay Capabilities.</title>
        <authorList>
            <person name="Nagy L.G."/>
            <person name="Riley R."/>
            <person name="Tritt A."/>
            <person name="Adam C."/>
            <person name="Daum C."/>
            <person name="Floudas D."/>
            <person name="Sun H."/>
            <person name="Yadav J.S."/>
            <person name="Pangilinan J."/>
            <person name="Larsson K.H."/>
            <person name="Matsuura K."/>
            <person name="Barry K."/>
            <person name="Labutti K."/>
            <person name="Kuo R."/>
            <person name="Ohm R.A."/>
            <person name="Bhattacharya S.S."/>
            <person name="Shirouzu T."/>
            <person name="Yoshinaga Y."/>
            <person name="Martin F.M."/>
            <person name="Grigoriev I.V."/>
            <person name="Hibbett D.S."/>
        </authorList>
    </citation>
    <scope>NUCLEOTIDE SEQUENCE [LARGE SCALE GENOMIC DNA]</scope>
    <source>
        <strain evidence="7 8">CBS 109695</strain>
    </source>
</reference>
<dbReference type="GO" id="GO:0003723">
    <property type="term" value="F:RNA binding"/>
    <property type="evidence" value="ECO:0007669"/>
    <property type="project" value="InterPro"/>
</dbReference>
<keyword evidence="8" id="KW-1185">Reference proteome</keyword>
<feature type="chain" id="PRO_5007881843" evidence="6">
    <location>
        <begin position="19"/>
        <end position="140"/>
    </location>
</feature>
<dbReference type="EMBL" id="KV417481">
    <property type="protein sequence ID" value="KZP33807.1"/>
    <property type="molecule type" value="Genomic_DNA"/>
</dbReference>
<sequence length="140" mass="14770">MFSHALIILVAATSLALGSALPRALPSGSTTCGSNSYTASELTTAINGGVKYLNDNNLQDDYPHQYYTEASEHITLKCTESSPWYEYPLVPGGGVYTSTSSDYTSPGTDRVIFTGSGVYCATVTHTGAASYDGFVACKND</sequence>
<evidence type="ECO:0000256" key="4">
    <source>
        <dbReference type="ARBA" id="ARBA00023157"/>
    </source>
</evidence>
<gene>
    <name evidence="7" type="ORF">FIBSPDRAFT_720620</name>
</gene>